<dbReference type="Pfam" id="PF12796">
    <property type="entry name" value="Ank_2"/>
    <property type="match status" value="1"/>
</dbReference>
<evidence type="ECO:0000256" key="2">
    <source>
        <dbReference type="ARBA" id="ARBA00023043"/>
    </source>
</evidence>
<dbReference type="EMBL" id="JAPZBU010000004">
    <property type="protein sequence ID" value="KAJ5407564.1"/>
    <property type="molecule type" value="Genomic_DNA"/>
</dbReference>
<sequence>MTDQDSLTLERRRERNRLAQRKHRENTKSDSNRSRPLECYSISSAKPHSEKYYPATSTNPHSCMSPVGHCQEDLTSSVPFGPSPTSNGADGLSTETCFFNEPFLVQTPEYRDLNMVATSLPLEDRIQFGPCYCNRDSDPSASPSKRFHTRNLCDSCYIYPEELLMAGQQQGTPFKLPANTPTRPFGRKSDRDFMPDSGAGSRTWTMPLHIAITRGHLSAFRLLLDRGADPNAIDGTGSTALHVAVRGGHHTMVRELLRYGASTSVVDAAGWVPLHYAAETGDEQCLGILLQAGGG</sequence>
<dbReference type="PROSITE" id="PS50297">
    <property type="entry name" value="ANK_REP_REGION"/>
    <property type="match status" value="3"/>
</dbReference>
<comment type="caution">
    <text evidence="5">The sequence shown here is derived from an EMBL/GenBank/DDBJ whole genome shotgun (WGS) entry which is preliminary data.</text>
</comment>
<dbReference type="SMART" id="SM00248">
    <property type="entry name" value="ANK"/>
    <property type="match status" value="3"/>
</dbReference>
<dbReference type="InterPro" id="IPR002110">
    <property type="entry name" value="Ankyrin_rpt"/>
</dbReference>
<keyword evidence="6" id="KW-1185">Reference proteome</keyword>
<dbReference type="Proteomes" id="UP001147747">
    <property type="component" value="Unassembled WGS sequence"/>
</dbReference>
<feature type="repeat" description="ANK" evidence="3">
    <location>
        <begin position="269"/>
        <end position="295"/>
    </location>
</feature>
<dbReference type="Gene3D" id="1.25.40.20">
    <property type="entry name" value="Ankyrin repeat-containing domain"/>
    <property type="match status" value="1"/>
</dbReference>
<evidence type="ECO:0000256" key="4">
    <source>
        <dbReference type="SAM" id="MobiDB-lite"/>
    </source>
</evidence>
<feature type="repeat" description="ANK" evidence="3">
    <location>
        <begin position="236"/>
        <end position="268"/>
    </location>
</feature>
<evidence type="ECO:0000256" key="3">
    <source>
        <dbReference type="PROSITE-ProRule" id="PRU00023"/>
    </source>
</evidence>
<name>A0A9X0BCI8_9EURO</name>
<dbReference type="GeneID" id="81365064"/>
<keyword evidence="1" id="KW-0677">Repeat</keyword>
<reference evidence="5" key="2">
    <citation type="journal article" date="2023" name="IMA Fungus">
        <title>Comparative genomic study of the Penicillium genus elucidates a diverse pangenome and 15 lateral gene transfer events.</title>
        <authorList>
            <person name="Petersen C."/>
            <person name="Sorensen T."/>
            <person name="Nielsen M.R."/>
            <person name="Sondergaard T.E."/>
            <person name="Sorensen J.L."/>
            <person name="Fitzpatrick D.A."/>
            <person name="Frisvad J.C."/>
            <person name="Nielsen K.L."/>
        </authorList>
    </citation>
    <scope>NUCLEOTIDE SEQUENCE</scope>
    <source>
        <strain evidence="5">IBT 29677</strain>
    </source>
</reference>
<organism evidence="5 6">
    <name type="scientific">Penicillium cosmopolitanum</name>
    <dbReference type="NCBI Taxonomy" id="1131564"/>
    <lineage>
        <taxon>Eukaryota</taxon>
        <taxon>Fungi</taxon>
        <taxon>Dikarya</taxon>
        <taxon>Ascomycota</taxon>
        <taxon>Pezizomycotina</taxon>
        <taxon>Eurotiomycetes</taxon>
        <taxon>Eurotiomycetidae</taxon>
        <taxon>Eurotiales</taxon>
        <taxon>Aspergillaceae</taxon>
        <taxon>Penicillium</taxon>
    </lineage>
</organism>
<feature type="compositionally biased region" description="Basic and acidic residues" evidence="4">
    <location>
        <begin position="8"/>
        <end position="17"/>
    </location>
</feature>
<dbReference type="InterPro" id="IPR036770">
    <property type="entry name" value="Ankyrin_rpt-contain_sf"/>
</dbReference>
<dbReference type="OrthoDB" id="341259at2759"/>
<feature type="repeat" description="ANK" evidence="3">
    <location>
        <begin position="203"/>
        <end position="235"/>
    </location>
</feature>
<evidence type="ECO:0008006" key="7">
    <source>
        <dbReference type="Google" id="ProtNLM"/>
    </source>
</evidence>
<proteinExistence type="predicted"/>
<gene>
    <name evidence="5" type="ORF">N7509_001447</name>
</gene>
<feature type="compositionally biased region" description="Basic and acidic residues" evidence="4">
    <location>
        <begin position="26"/>
        <end position="36"/>
    </location>
</feature>
<reference evidence="5" key="1">
    <citation type="submission" date="2022-12" db="EMBL/GenBank/DDBJ databases">
        <authorList>
            <person name="Petersen C."/>
        </authorList>
    </citation>
    <scope>NUCLEOTIDE SEQUENCE</scope>
    <source>
        <strain evidence="5">IBT 29677</strain>
    </source>
</reference>
<dbReference type="InterPro" id="IPR050776">
    <property type="entry name" value="Ank_Repeat/CDKN_Inhibitor"/>
</dbReference>
<dbReference type="PROSITE" id="PS50088">
    <property type="entry name" value="ANK_REPEAT"/>
    <property type="match status" value="3"/>
</dbReference>
<dbReference type="SUPFAM" id="SSF48403">
    <property type="entry name" value="Ankyrin repeat"/>
    <property type="match status" value="1"/>
</dbReference>
<feature type="region of interest" description="Disordered" evidence="4">
    <location>
        <begin position="1"/>
        <end position="36"/>
    </location>
</feature>
<feature type="region of interest" description="Disordered" evidence="4">
    <location>
        <begin position="171"/>
        <end position="194"/>
    </location>
</feature>
<evidence type="ECO:0000313" key="6">
    <source>
        <dbReference type="Proteomes" id="UP001147747"/>
    </source>
</evidence>
<dbReference type="RefSeq" id="XP_056491879.1">
    <property type="nucleotide sequence ID" value="XM_056626084.1"/>
</dbReference>
<keyword evidence="2 3" id="KW-0040">ANK repeat</keyword>
<evidence type="ECO:0000256" key="1">
    <source>
        <dbReference type="ARBA" id="ARBA00022737"/>
    </source>
</evidence>
<accession>A0A9X0BCI8</accession>
<evidence type="ECO:0000313" key="5">
    <source>
        <dbReference type="EMBL" id="KAJ5407564.1"/>
    </source>
</evidence>
<protein>
    <recommendedName>
        <fullName evidence="7">BZIP domain-containing protein</fullName>
    </recommendedName>
</protein>
<dbReference type="AlphaFoldDB" id="A0A9X0BCI8"/>
<dbReference type="PANTHER" id="PTHR24201">
    <property type="entry name" value="ANK_REP_REGION DOMAIN-CONTAINING PROTEIN"/>
    <property type="match status" value="1"/>
</dbReference>